<dbReference type="PANTHER" id="PTHR40274">
    <property type="entry name" value="VIRGINIAMYCIN B LYASE"/>
    <property type="match status" value="1"/>
</dbReference>
<feature type="chain" id="PRO_5007274957" evidence="1">
    <location>
        <begin position="24"/>
        <end position="597"/>
    </location>
</feature>
<evidence type="ECO:0000313" key="3">
    <source>
        <dbReference type="Proteomes" id="UP000074119"/>
    </source>
</evidence>
<accession>A0A127M2T6</accession>
<feature type="signal peptide" evidence="1">
    <location>
        <begin position="1"/>
        <end position="23"/>
    </location>
</feature>
<proteinExistence type="predicted"/>
<dbReference type="InterPro" id="IPR015943">
    <property type="entry name" value="WD40/YVTN_repeat-like_dom_sf"/>
</dbReference>
<protein>
    <submittedName>
        <fullName evidence="2">Lyase</fullName>
    </submittedName>
</protein>
<dbReference type="PANTHER" id="PTHR40274:SF3">
    <property type="entry name" value="VIRGINIAMYCIN B LYASE"/>
    <property type="match status" value="1"/>
</dbReference>
<sequence length="597" mass="67424">MRAVMNKILWAGLCMVLAGHALAKDLIVTDDSGEGLATVMVTRVLAQKPKLILADEGYPADGVSNQSAVENTRFSDANGMLNFPDTGIAYDYRFRKPGFKDVSLRAAAVAAQLSLGEGLTVQMEREQDRRVLAEQKPSNVWLSQLDIGGGEALRQHFALNCAFCHQQASPFMRVERSAEEWLTVIDCMGGYGARIAGDLRQPLAEGLAAGYHSLNASYETVPEPRPWDSALAGASYTEWPIGDGFSQMHDFILHPNGMVYVGDNLQDRIYEVNPKTGVYTVYTVPHESDDKLGGFLGNRFKAYGKINNYMGVHSFAVSPKDGHIFITPSMQRALLEFDPQTKTFTRHEMTRGFYPHTIRTDEQDRVWFTLALSSQVAMWDRQKKVFSYFDIPARNIKEWLTIKLLPLIFWLDPETRPMPSVDRESSGLPMPYGIDVAPDGRVWFARLYANDFGYIDPETGEVTVIDIEVIGPRRLRVDAENRVWMVAFQAGLLVMYDPQTKILKEYDLPVVSEFPYALNVDRARSVVWVNGNQSDTVMRFDIATETWQVYPMPRRRTFTRDIEIAEDGSVYTSNSHFPSWQIEDAQPTLIHITPYPQ</sequence>
<dbReference type="InterPro" id="IPR051344">
    <property type="entry name" value="Vgb"/>
</dbReference>
<dbReference type="GO" id="GO:0016829">
    <property type="term" value="F:lyase activity"/>
    <property type="evidence" value="ECO:0007669"/>
    <property type="project" value="UniProtKB-KW"/>
</dbReference>
<keyword evidence="1" id="KW-0732">Signal</keyword>
<dbReference type="Proteomes" id="UP000074119">
    <property type="component" value="Chromosome"/>
</dbReference>
<dbReference type="SUPFAM" id="SSF63829">
    <property type="entry name" value="Calcium-dependent phosphotriesterase"/>
    <property type="match status" value="1"/>
</dbReference>
<dbReference type="Gene3D" id="2.130.10.10">
    <property type="entry name" value="YVTN repeat-like/Quinoprotein amine dehydrogenase"/>
    <property type="match status" value="2"/>
</dbReference>
<dbReference type="KEGG" id="zal:AZF00_04155"/>
<dbReference type="EMBL" id="CP014544">
    <property type="protein sequence ID" value="AMO67538.1"/>
    <property type="molecule type" value="Genomic_DNA"/>
</dbReference>
<keyword evidence="2" id="KW-0456">Lyase</keyword>
<reference evidence="2 3" key="1">
    <citation type="submission" date="2015-12" db="EMBL/GenBank/DDBJ databases">
        <authorList>
            <person name="Shamseldin A."/>
            <person name="Moawad H."/>
            <person name="Abd El-Rahim W.M."/>
            <person name="Sadowsky M.J."/>
        </authorList>
    </citation>
    <scope>NUCLEOTIDE SEQUENCE [LARGE SCALE GENOMIC DNA]</scope>
    <source>
        <strain evidence="2 3">SM2</strain>
    </source>
</reference>
<evidence type="ECO:0000256" key="1">
    <source>
        <dbReference type="SAM" id="SignalP"/>
    </source>
</evidence>
<organism evidence="2 3">
    <name type="scientific">Zhongshania aliphaticivorans</name>
    <dbReference type="NCBI Taxonomy" id="1470434"/>
    <lineage>
        <taxon>Bacteria</taxon>
        <taxon>Pseudomonadati</taxon>
        <taxon>Pseudomonadota</taxon>
        <taxon>Gammaproteobacteria</taxon>
        <taxon>Cellvibrionales</taxon>
        <taxon>Spongiibacteraceae</taxon>
        <taxon>Zhongshania</taxon>
    </lineage>
</organism>
<dbReference type="AlphaFoldDB" id="A0A127M2T6"/>
<name>A0A127M2T6_9GAMM</name>
<evidence type="ECO:0000313" key="2">
    <source>
        <dbReference type="EMBL" id="AMO67538.1"/>
    </source>
</evidence>
<gene>
    <name evidence="2" type="ORF">AZF00_04155</name>
</gene>
<dbReference type="STRING" id="1470434.AZF00_04155"/>